<dbReference type="Proteomes" id="UP000290289">
    <property type="component" value="Chromosome 5"/>
</dbReference>
<comment type="caution">
    <text evidence="1">The sequence shown here is derived from an EMBL/GenBank/DDBJ whole genome shotgun (WGS) entry which is preliminary data.</text>
</comment>
<gene>
    <name evidence="1" type="ORF">DVH24_021695</name>
</gene>
<dbReference type="AlphaFoldDB" id="A0A498K0R7"/>
<evidence type="ECO:0000313" key="1">
    <source>
        <dbReference type="EMBL" id="RXH99893.1"/>
    </source>
</evidence>
<protein>
    <submittedName>
        <fullName evidence="1">Uncharacterized protein</fullName>
    </submittedName>
</protein>
<evidence type="ECO:0000313" key="2">
    <source>
        <dbReference type="Proteomes" id="UP000290289"/>
    </source>
</evidence>
<reference evidence="1 2" key="1">
    <citation type="submission" date="2018-10" db="EMBL/GenBank/DDBJ databases">
        <title>A high-quality apple genome assembly.</title>
        <authorList>
            <person name="Hu J."/>
        </authorList>
    </citation>
    <scope>NUCLEOTIDE SEQUENCE [LARGE SCALE GENOMIC DNA]</scope>
    <source>
        <strain evidence="2">cv. HFTH1</strain>
        <tissue evidence="1">Young leaf</tissue>
    </source>
</reference>
<organism evidence="1 2">
    <name type="scientific">Malus domestica</name>
    <name type="common">Apple</name>
    <name type="synonym">Pyrus malus</name>
    <dbReference type="NCBI Taxonomy" id="3750"/>
    <lineage>
        <taxon>Eukaryota</taxon>
        <taxon>Viridiplantae</taxon>
        <taxon>Streptophyta</taxon>
        <taxon>Embryophyta</taxon>
        <taxon>Tracheophyta</taxon>
        <taxon>Spermatophyta</taxon>
        <taxon>Magnoliopsida</taxon>
        <taxon>eudicotyledons</taxon>
        <taxon>Gunneridae</taxon>
        <taxon>Pentapetalae</taxon>
        <taxon>rosids</taxon>
        <taxon>fabids</taxon>
        <taxon>Rosales</taxon>
        <taxon>Rosaceae</taxon>
        <taxon>Amygdaloideae</taxon>
        <taxon>Maleae</taxon>
        <taxon>Malus</taxon>
    </lineage>
</organism>
<proteinExistence type="predicted"/>
<accession>A0A498K0R7</accession>
<keyword evidence="2" id="KW-1185">Reference proteome</keyword>
<sequence length="80" mass="8929">MDIPDGVKIKVHAKIIERNNGEIDGLKYLRESYPFVIAELLCYVTSIGEHSFVTSGYGEALMGMEGRLRQGCVDLENKPL</sequence>
<name>A0A498K0R7_MALDO</name>
<dbReference type="EMBL" id="RDQH01000331">
    <property type="protein sequence ID" value="RXH99893.1"/>
    <property type="molecule type" value="Genomic_DNA"/>
</dbReference>